<dbReference type="GO" id="GO:0048188">
    <property type="term" value="C:Set1C/COMPASS complex"/>
    <property type="evidence" value="ECO:0007669"/>
    <property type="project" value="InterPro"/>
</dbReference>
<gene>
    <name evidence="6" type="ORF">PACTADRAFT_93</name>
</gene>
<feature type="region of interest" description="Disordered" evidence="4">
    <location>
        <begin position="1"/>
        <end position="42"/>
    </location>
</feature>
<reference evidence="7" key="1">
    <citation type="submission" date="2016-05" db="EMBL/GenBank/DDBJ databases">
        <title>Comparative genomics of biotechnologically important yeasts.</title>
        <authorList>
            <consortium name="DOE Joint Genome Institute"/>
            <person name="Riley R."/>
            <person name="Haridas S."/>
            <person name="Wolfe K.H."/>
            <person name="Lopes M.R."/>
            <person name="Hittinger C.T."/>
            <person name="Goker M."/>
            <person name="Salamov A."/>
            <person name="Wisecaver J."/>
            <person name="Long T.M."/>
            <person name="Aerts A.L."/>
            <person name="Barry K."/>
            <person name="Choi C."/>
            <person name="Clum A."/>
            <person name="Coughlan A.Y."/>
            <person name="Deshpande S."/>
            <person name="Douglass A.P."/>
            <person name="Hanson S.J."/>
            <person name="Klenk H.-P."/>
            <person name="Labutti K."/>
            <person name="Lapidus A."/>
            <person name="Lindquist E."/>
            <person name="Lipzen A."/>
            <person name="Meier-Kolthoff J.P."/>
            <person name="Ohm R.A."/>
            <person name="Otillar R.P."/>
            <person name="Pangilinan J."/>
            <person name="Peng Y."/>
            <person name="Rokas A."/>
            <person name="Rosa C.A."/>
            <person name="Scheuner C."/>
            <person name="Sibirny A.A."/>
            <person name="Slot J.C."/>
            <person name="Stielow J.B."/>
            <person name="Sun H."/>
            <person name="Kurtzman C.P."/>
            <person name="Blackwell M."/>
            <person name="Grigoriev I.V."/>
            <person name="Jeffries T.W."/>
        </authorList>
    </citation>
    <scope>NUCLEOTIDE SEQUENCE [LARGE SCALE GENOMIC DNA]</scope>
    <source>
        <strain evidence="7">NRRL Y-2460</strain>
    </source>
</reference>
<dbReference type="InterPro" id="IPR043136">
    <property type="entry name" value="B30.2/SPRY_sf"/>
</dbReference>
<proteinExistence type="inferred from homology"/>
<sequence>MEEAKVIPQKRPASEAPEKEQTPLKQHHYSTRSTTASHDNDKQIVPRLKPLPYTTQDLYNELKPPHKIEIINLLPLANGKVFYTTEDHPFNRRGFKYTPCRPNPYLKSLMYSTTDLPPYDVRISYFDRSQGCYMDDQMKAITTDQGWRTARTNIGLREGNYYMEFKILRANDFNENDCHVRIGIGRKEASMEAPIGFDGYGYGLRDKTGQKLHLSRPVEFMKGGFRTGDVIGMLVELPSLDIQRKICDLQIKNKIKSDPCEVTLDGNSEIEYDKDIVRDQIPIKYKSQLYFEQYEYTPTTRMQHLLNPVTVFGEKAIPDKDKFKPAILPNSKLSFYKNGEFVGTAFENLYCFLPPNSEQSQNPIISSLKGKHSKLGNDADSFPVVHDDGSLGYYPMLSCFKNGCVEINPGPNFECISDESLKQKLADNQIKSLSERYNEKVVEDIVFDIIDEIESEYLDALEA</sequence>
<comment type="similarity">
    <text evidence="3">Belongs to the cclA family.</text>
</comment>
<dbReference type="PANTHER" id="PTHR10598:SF0">
    <property type="entry name" value="SET1_ASH2 HISTONE METHYLTRANSFERASE COMPLEX SUBUNIT ASH2"/>
    <property type="match status" value="1"/>
</dbReference>
<dbReference type="GO" id="GO:0000976">
    <property type="term" value="F:transcription cis-regulatory region binding"/>
    <property type="evidence" value="ECO:0007669"/>
    <property type="project" value="TreeGrafter"/>
</dbReference>
<dbReference type="AlphaFoldDB" id="A0A1E4U0Q2"/>
<dbReference type="InterPro" id="IPR003877">
    <property type="entry name" value="SPRY_dom"/>
</dbReference>
<evidence type="ECO:0000313" key="6">
    <source>
        <dbReference type="EMBL" id="ODV97575.1"/>
    </source>
</evidence>
<feature type="domain" description="B30.2/SPRY" evidence="5">
    <location>
        <begin position="101"/>
        <end position="290"/>
    </location>
</feature>
<dbReference type="InterPro" id="IPR013320">
    <property type="entry name" value="ConA-like_dom_sf"/>
</dbReference>
<evidence type="ECO:0000256" key="4">
    <source>
        <dbReference type="SAM" id="MobiDB-lite"/>
    </source>
</evidence>
<dbReference type="CDD" id="cd12872">
    <property type="entry name" value="SPRY_Ash2"/>
    <property type="match status" value="1"/>
</dbReference>
<keyword evidence="2" id="KW-0539">Nucleus</keyword>
<dbReference type="SUPFAM" id="SSF49899">
    <property type="entry name" value="Concanavalin A-like lectins/glucanases"/>
    <property type="match status" value="1"/>
</dbReference>
<evidence type="ECO:0000256" key="1">
    <source>
        <dbReference type="ARBA" id="ARBA00004123"/>
    </source>
</evidence>
<dbReference type="STRING" id="669874.A0A1E4U0Q2"/>
<dbReference type="InterPro" id="IPR037353">
    <property type="entry name" value="ASH2"/>
</dbReference>
<accession>A0A1E4U0Q2</accession>
<dbReference type="Gene3D" id="2.60.120.920">
    <property type="match status" value="1"/>
</dbReference>
<name>A0A1E4U0Q2_PACTA</name>
<evidence type="ECO:0000256" key="3">
    <source>
        <dbReference type="ARBA" id="ARBA00038149"/>
    </source>
</evidence>
<dbReference type="InterPro" id="IPR001870">
    <property type="entry name" value="B30.2/SPRY"/>
</dbReference>
<dbReference type="EMBL" id="KV454011">
    <property type="protein sequence ID" value="ODV97575.1"/>
    <property type="molecule type" value="Genomic_DNA"/>
</dbReference>
<comment type="subcellular location">
    <subcellularLocation>
        <location evidence="1">Nucleus</location>
    </subcellularLocation>
</comment>
<dbReference type="SMART" id="SM00449">
    <property type="entry name" value="SPRY"/>
    <property type="match status" value="1"/>
</dbReference>
<dbReference type="PROSITE" id="PS50188">
    <property type="entry name" value="B302_SPRY"/>
    <property type="match status" value="1"/>
</dbReference>
<evidence type="ECO:0000256" key="2">
    <source>
        <dbReference type="ARBA" id="ARBA00023242"/>
    </source>
</evidence>
<evidence type="ECO:0000313" key="7">
    <source>
        <dbReference type="Proteomes" id="UP000094236"/>
    </source>
</evidence>
<protein>
    <recommendedName>
        <fullName evidence="5">B30.2/SPRY domain-containing protein</fullName>
    </recommendedName>
</protein>
<keyword evidence="7" id="KW-1185">Reference proteome</keyword>
<dbReference type="Proteomes" id="UP000094236">
    <property type="component" value="Unassembled WGS sequence"/>
</dbReference>
<dbReference type="OrthoDB" id="10266026at2759"/>
<feature type="compositionally biased region" description="Basic and acidic residues" evidence="4">
    <location>
        <begin position="12"/>
        <end position="22"/>
    </location>
</feature>
<organism evidence="6 7">
    <name type="scientific">Pachysolen tannophilus NRRL Y-2460</name>
    <dbReference type="NCBI Taxonomy" id="669874"/>
    <lineage>
        <taxon>Eukaryota</taxon>
        <taxon>Fungi</taxon>
        <taxon>Dikarya</taxon>
        <taxon>Ascomycota</taxon>
        <taxon>Saccharomycotina</taxon>
        <taxon>Pichiomycetes</taxon>
        <taxon>Pachysolenaceae</taxon>
        <taxon>Pachysolen</taxon>
    </lineage>
</organism>
<evidence type="ECO:0000259" key="5">
    <source>
        <dbReference type="PROSITE" id="PS50188"/>
    </source>
</evidence>
<dbReference type="PANTHER" id="PTHR10598">
    <property type="entry name" value="SET1/ASH2 HISTONE METHYLTRANSFERASE COMPLEX SUBUNIT ASH2"/>
    <property type="match status" value="1"/>
</dbReference>